<dbReference type="RefSeq" id="WP_380724307.1">
    <property type="nucleotide sequence ID" value="NZ_JBHTLK010000081.1"/>
</dbReference>
<evidence type="ECO:0000256" key="5">
    <source>
        <dbReference type="SAM" id="MobiDB-lite"/>
    </source>
</evidence>
<evidence type="ECO:0000259" key="6">
    <source>
        <dbReference type="PROSITE" id="PS50893"/>
    </source>
</evidence>
<comment type="similarity">
    <text evidence="1">Belongs to the ABC transporter superfamily.</text>
</comment>
<accession>A0ABW3QVQ9</accession>
<reference evidence="8" key="1">
    <citation type="journal article" date="2019" name="Int. J. Syst. Evol. Microbiol.">
        <title>The Global Catalogue of Microorganisms (GCM) 10K type strain sequencing project: providing services to taxonomists for standard genome sequencing and annotation.</title>
        <authorList>
            <consortium name="The Broad Institute Genomics Platform"/>
            <consortium name="The Broad Institute Genome Sequencing Center for Infectious Disease"/>
            <person name="Wu L."/>
            <person name="Ma J."/>
        </authorList>
    </citation>
    <scope>NUCLEOTIDE SEQUENCE [LARGE SCALE GENOMIC DNA]</scope>
    <source>
        <strain evidence="8">CCUG 60214</strain>
    </source>
</reference>
<evidence type="ECO:0000256" key="4">
    <source>
        <dbReference type="ARBA" id="ARBA00022840"/>
    </source>
</evidence>
<dbReference type="InterPro" id="IPR003439">
    <property type="entry name" value="ABC_transporter-like_ATP-bd"/>
</dbReference>
<dbReference type="PROSITE" id="PS00211">
    <property type="entry name" value="ABC_TRANSPORTER_1"/>
    <property type="match status" value="1"/>
</dbReference>
<dbReference type="SMART" id="SM00382">
    <property type="entry name" value="AAA"/>
    <property type="match status" value="1"/>
</dbReference>
<evidence type="ECO:0000256" key="3">
    <source>
        <dbReference type="ARBA" id="ARBA00022741"/>
    </source>
</evidence>
<evidence type="ECO:0000256" key="1">
    <source>
        <dbReference type="ARBA" id="ARBA00005417"/>
    </source>
</evidence>
<feature type="domain" description="ABC transporter" evidence="6">
    <location>
        <begin position="8"/>
        <end position="233"/>
    </location>
</feature>
<dbReference type="GO" id="GO:0005524">
    <property type="term" value="F:ATP binding"/>
    <property type="evidence" value="ECO:0007669"/>
    <property type="project" value="UniProtKB-KW"/>
</dbReference>
<keyword evidence="2" id="KW-0813">Transport</keyword>
<dbReference type="PANTHER" id="PTHR43335">
    <property type="entry name" value="ABC TRANSPORTER, ATP-BINDING PROTEIN"/>
    <property type="match status" value="1"/>
</dbReference>
<keyword evidence="4 7" id="KW-0067">ATP-binding</keyword>
<keyword evidence="3" id="KW-0547">Nucleotide-binding</keyword>
<feature type="compositionally biased region" description="Pro residues" evidence="5">
    <location>
        <begin position="421"/>
        <end position="430"/>
    </location>
</feature>
<dbReference type="CDD" id="cd03268">
    <property type="entry name" value="ABC_BcrA_bacitracin_resist"/>
    <property type="match status" value="1"/>
</dbReference>
<feature type="region of interest" description="Disordered" evidence="5">
    <location>
        <begin position="304"/>
        <end position="451"/>
    </location>
</feature>
<dbReference type="InterPro" id="IPR003593">
    <property type="entry name" value="AAA+_ATPase"/>
</dbReference>
<feature type="compositionally biased region" description="Low complexity" evidence="5">
    <location>
        <begin position="431"/>
        <end position="441"/>
    </location>
</feature>
<evidence type="ECO:0000313" key="8">
    <source>
        <dbReference type="Proteomes" id="UP001597168"/>
    </source>
</evidence>
<organism evidence="7 8">
    <name type="scientific">Saccharothrix hoggarensis</name>
    <dbReference type="NCBI Taxonomy" id="913853"/>
    <lineage>
        <taxon>Bacteria</taxon>
        <taxon>Bacillati</taxon>
        <taxon>Actinomycetota</taxon>
        <taxon>Actinomycetes</taxon>
        <taxon>Pseudonocardiales</taxon>
        <taxon>Pseudonocardiaceae</taxon>
        <taxon>Saccharothrix</taxon>
    </lineage>
</organism>
<sequence>MHDGTGRIVVQNLTKQFGPVAAVQNLSFTVEPGSVTGFLGPNGAGKTTTLRMLLGLVTPTAGIGLINGRPFHQLGNPGRVVGAVLEAQGFHPKRTARNHLRVYAAAIGVPDSRADQVLQLVGLGAAGERKAGGFSLGMKQRLALATALLGDPQVLVLDEPANGLDPEGIAWLRSFLQSYARSGRTVLISSHLLAEVEQTVDQVVIISRGQTMYYGPLDHLRDQQQGRVLVQPSDTGGLVAALREDGINAIEQLPDGRIAVTGVEAKQVADTALKAGVSIYGIQEEKADLERLFFQLTNGQFAAPGQNQYGPQPGGYQQPGYQQQGYQQAGYQPQGYQQPGYQQSGYQPPVQPQPGHQSGYHQPVQAQPGYQPVPQQPYDQQGYQPQPGQQPGQPGQSGQPGQPPQTPPQGYEQQYQQPPQGYQPPPPGHQQPPQDNPYGQQQGQGGLGGGA</sequence>
<proteinExistence type="inferred from homology"/>
<dbReference type="Pfam" id="PF00005">
    <property type="entry name" value="ABC_tran"/>
    <property type="match status" value="1"/>
</dbReference>
<comment type="caution">
    <text evidence="7">The sequence shown here is derived from an EMBL/GenBank/DDBJ whole genome shotgun (WGS) entry which is preliminary data.</text>
</comment>
<dbReference type="Gene3D" id="3.40.50.300">
    <property type="entry name" value="P-loop containing nucleotide triphosphate hydrolases"/>
    <property type="match status" value="1"/>
</dbReference>
<evidence type="ECO:0000313" key="7">
    <source>
        <dbReference type="EMBL" id="MFD1148892.1"/>
    </source>
</evidence>
<evidence type="ECO:0000256" key="2">
    <source>
        <dbReference type="ARBA" id="ARBA00022448"/>
    </source>
</evidence>
<dbReference type="PROSITE" id="PS50893">
    <property type="entry name" value="ABC_TRANSPORTER_2"/>
    <property type="match status" value="1"/>
</dbReference>
<dbReference type="InterPro" id="IPR017871">
    <property type="entry name" value="ABC_transporter-like_CS"/>
</dbReference>
<dbReference type="Proteomes" id="UP001597168">
    <property type="component" value="Unassembled WGS sequence"/>
</dbReference>
<feature type="compositionally biased region" description="Low complexity" evidence="5">
    <location>
        <begin position="408"/>
        <end position="420"/>
    </location>
</feature>
<dbReference type="PANTHER" id="PTHR43335:SF4">
    <property type="entry name" value="ABC TRANSPORTER, ATP-BINDING PROTEIN"/>
    <property type="match status" value="1"/>
</dbReference>
<feature type="compositionally biased region" description="Low complexity" evidence="5">
    <location>
        <begin position="304"/>
        <end position="400"/>
    </location>
</feature>
<dbReference type="SUPFAM" id="SSF52540">
    <property type="entry name" value="P-loop containing nucleoside triphosphate hydrolases"/>
    <property type="match status" value="1"/>
</dbReference>
<name>A0ABW3QVQ9_9PSEU</name>
<feature type="compositionally biased region" description="Gly residues" evidence="5">
    <location>
        <begin position="442"/>
        <end position="451"/>
    </location>
</feature>
<dbReference type="InterPro" id="IPR027417">
    <property type="entry name" value="P-loop_NTPase"/>
</dbReference>
<keyword evidence="8" id="KW-1185">Reference proteome</keyword>
<protein>
    <submittedName>
        <fullName evidence="7">ABC transporter ATP-binding protein</fullName>
    </submittedName>
</protein>
<gene>
    <name evidence="7" type="ORF">ACFQ3T_17315</name>
</gene>
<dbReference type="EMBL" id="JBHTLK010000081">
    <property type="protein sequence ID" value="MFD1148892.1"/>
    <property type="molecule type" value="Genomic_DNA"/>
</dbReference>